<reference evidence="2 3" key="1">
    <citation type="submission" date="2017-12" db="EMBL/GenBank/DDBJ databases">
        <title>Sequencing, de novo assembly and annotation of complete genome of a new Thraustochytrid species, strain FCC1311.</title>
        <authorList>
            <person name="Sedici K."/>
            <person name="Godart F."/>
            <person name="Aiese Cigliano R."/>
            <person name="Sanseverino W."/>
            <person name="Barakat M."/>
            <person name="Ortet P."/>
            <person name="Marechal E."/>
            <person name="Cagnac O."/>
            <person name="Amato A."/>
        </authorList>
    </citation>
    <scope>NUCLEOTIDE SEQUENCE [LARGE SCALE GENOMIC DNA]</scope>
</reference>
<accession>A0A2R5GFI0</accession>
<dbReference type="AlphaFoldDB" id="A0A2R5GFI0"/>
<evidence type="ECO:0000313" key="3">
    <source>
        <dbReference type="Proteomes" id="UP000241890"/>
    </source>
</evidence>
<feature type="compositionally biased region" description="Basic and acidic residues" evidence="1">
    <location>
        <begin position="106"/>
        <end position="122"/>
    </location>
</feature>
<gene>
    <name evidence="2" type="ORF">FCC1311_058932</name>
</gene>
<evidence type="ECO:0000256" key="1">
    <source>
        <dbReference type="SAM" id="MobiDB-lite"/>
    </source>
</evidence>
<dbReference type="Proteomes" id="UP000241890">
    <property type="component" value="Unassembled WGS sequence"/>
</dbReference>
<dbReference type="SUPFAM" id="SSF81995">
    <property type="entry name" value="beta-sandwich domain of Sec23/24"/>
    <property type="match status" value="1"/>
</dbReference>
<keyword evidence="3" id="KW-1185">Reference proteome</keyword>
<feature type="compositionally biased region" description="Basic and acidic residues" evidence="1">
    <location>
        <begin position="1"/>
        <end position="11"/>
    </location>
</feature>
<dbReference type="EMBL" id="BEYU01000063">
    <property type="protein sequence ID" value="GBG29672.1"/>
    <property type="molecule type" value="Genomic_DNA"/>
</dbReference>
<dbReference type="InParanoid" id="A0A2R5GFI0"/>
<proteinExistence type="predicted"/>
<sequence>MASRDPHDPRDAGAGVPNDDLEQEHEHEHHHHHLEHGGEDAVEDAVEDAEVIETSQDAAQASAEDQGAGGDAQGVDPETNDAGEDGKLEVDGVTGAGMQGDDDEDPHQHPDHHLEHHEHGHLNADNADADQEDLTGQDHQLQHQDQAQTDQDGETQQEGQQQDHRQSQEAPNVVSGDHIPAPPPPLPAGVHSIHALSHMAMPQPDPPGTIPPDFGLPTTSDPRAVVAPPASFAANNSGLPVPALVNPYAIRHTDANGQFPVTLHVLDAQTGTSTEIPDLHGHIIKFISVNSVLVFLDAPTRLRIERVITEINLRTREDPTSKAKGREGQRELVYTIGDIHVRLILYSKLNRSKKDQQRQWRERWVEVVKNLTHEARSGNESKVIREFHDWLDYCRNFLQENKSKSLSIQNLAPTPQKRKRDALKADEEDGTVEAFKVMRNALGQYIVRAVDGQNDSNVRLSVLSFVDQHNKDALIFRTDSGP</sequence>
<feature type="compositionally biased region" description="Low complexity" evidence="1">
    <location>
        <begin position="137"/>
        <end position="160"/>
    </location>
</feature>
<comment type="caution">
    <text evidence="2">The sequence shown here is derived from an EMBL/GenBank/DDBJ whole genome shotgun (WGS) entry which is preliminary data.</text>
</comment>
<name>A0A2R5GFI0_9STRA</name>
<feature type="region of interest" description="Disordered" evidence="1">
    <location>
        <begin position="198"/>
        <end position="217"/>
    </location>
</feature>
<feature type="compositionally biased region" description="Acidic residues" evidence="1">
    <location>
        <begin position="40"/>
        <end position="51"/>
    </location>
</feature>
<protein>
    <submittedName>
        <fullName evidence="2">Uncharacterized protein</fullName>
    </submittedName>
</protein>
<feature type="region of interest" description="Disordered" evidence="1">
    <location>
        <begin position="1"/>
        <end position="190"/>
    </location>
</feature>
<evidence type="ECO:0000313" key="2">
    <source>
        <dbReference type="EMBL" id="GBG29672.1"/>
    </source>
</evidence>
<organism evidence="2 3">
    <name type="scientific">Hondaea fermentalgiana</name>
    <dbReference type="NCBI Taxonomy" id="2315210"/>
    <lineage>
        <taxon>Eukaryota</taxon>
        <taxon>Sar</taxon>
        <taxon>Stramenopiles</taxon>
        <taxon>Bigyra</taxon>
        <taxon>Labyrinthulomycetes</taxon>
        <taxon>Thraustochytrida</taxon>
        <taxon>Thraustochytriidae</taxon>
        <taxon>Hondaea</taxon>
    </lineage>
</organism>
<feature type="compositionally biased region" description="Low complexity" evidence="1">
    <location>
        <begin position="56"/>
        <end position="66"/>
    </location>
</feature>